<keyword evidence="2" id="KW-1185">Reference proteome</keyword>
<name>A0ACB9L2Z9_9MYRT</name>
<accession>A0ACB9L2Z9</accession>
<protein>
    <submittedName>
        <fullName evidence="1">Uncharacterized protein</fullName>
    </submittedName>
</protein>
<organism evidence="1 2">
    <name type="scientific">Melastoma candidum</name>
    <dbReference type="NCBI Taxonomy" id="119954"/>
    <lineage>
        <taxon>Eukaryota</taxon>
        <taxon>Viridiplantae</taxon>
        <taxon>Streptophyta</taxon>
        <taxon>Embryophyta</taxon>
        <taxon>Tracheophyta</taxon>
        <taxon>Spermatophyta</taxon>
        <taxon>Magnoliopsida</taxon>
        <taxon>eudicotyledons</taxon>
        <taxon>Gunneridae</taxon>
        <taxon>Pentapetalae</taxon>
        <taxon>rosids</taxon>
        <taxon>malvids</taxon>
        <taxon>Myrtales</taxon>
        <taxon>Melastomataceae</taxon>
        <taxon>Melastomatoideae</taxon>
        <taxon>Melastomateae</taxon>
        <taxon>Melastoma</taxon>
    </lineage>
</organism>
<gene>
    <name evidence="1" type="ORF">MLD38_039494</name>
</gene>
<dbReference type="EMBL" id="CM042891">
    <property type="protein sequence ID" value="KAI4303915.1"/>
    <property type="molecule type" value="Genomic_DNA"/>
</dbReference>
<comment type="caution">
    <text evidence="1">The sequence shown here is derived from an EMBL/GenBank/DDBJ whole genome shotgun (WGS) entry which is preliminary data.</text>
</comment>
<sequence>MKKLPPPPPPLVAAAAPLKLNKYSSRVTEPKSQGGSQAILHGVGLSDDDLSKPQIGISSVWYEGNTCNMHLLKLSETVKEGVQEAGMVWFRFNTVGVSDAISMGTRGMCFSLQSRDLIADSIETGMSAQWYDGNVSIPGCDKNASGRLCWSFGIMPGTMAMGRLNWPSIMVYGGTIKVYGEYISGSISDDERKNIVMNSCPGAGACGGMYTANTMASAIEAMGMSLPGRKAPLGITKDGFEAT</sequence>
<evidence type="ECO:0000313" key="1">
    <source>
        <dbReference type="EMBL" id="KAI4303915.1"/>
    </source>
</evidence>
<dbReference type="Proteomes" id="UP001057402">
    <property type="component" value="Chromosome 12"/>
</dbReference>
<evidence type="ECO:0000313" key="2">
    <source>
        <dbReference type="Proteomes" id="UP001057402"/>
    </source>
</evidence>
<proteinExistence type="predicted"/>
<reference evidence="2" key="1">
    <citation type="journal article" date="2023" name="Front. Plant Sci.">
        <title>Chromosomal-level genome assembly of Melastoma candidum provides insights into trichome evolution.</title>
        <authorList>
            <person name="Zhong Y."/>
            <person name="Wu W."/>
            <person name="Sun C."/>
            <person name="Zou P."/>
            <person name="Liu Y."/>
            <person name="Dai S."/>
            <person name="Zhou R."/>
        </authorList>
    </citation>
    <scope>NUCLEOTIDE SEQUENCE [LARGE SCALE GENOMIC DNA]</scope>
</reference>